<dbReference type="OMA" id="EWRHYNG"/>
<dbReference type="InParanoid" id="A0A068VCC6"/>
<dbReference type="InterPro" id="IPR036047">
    <property type="entry name" value="F-box-like_dom_sf"/>
</dbReference>
<dbReference type="PANTHER" id="PTHR31900">
    <property type="entry name" value="F-BOX/RNI SUPERFAMILY PROTEIN-RELATED"/>
    <property type="match status" value="1"/>
</dbReference>
<name>A0A068VCC6_COFCA</name>
<dbReference type="SUPFAM" id="SSF52047">
    <property type="entry name" value="RNI-like"/>
    <property type="match status" value="1"/>
</dbReference>
<gene>
    <name evidence="2" type="ORF">GSCOC_T00007116001</name>
</gene>
<feature type="domain" description="FBD" evidence="1">
    <location>
        <begin position="435"/>
        <end position="506"/>
    </location>
</feature>
<dbReference type="InterPro" id="IPR001810">
    <property type="entry name" value="F-box_dom"/>
</dbReference>
<organism evidence="2 3">
    <name type="scientific">Coffea canephora</name>
    <name type="common">Robusta coffee</name>
    <dbReference type="NCBI Taxonomy" id="49390"/>
    <lineage>
        <taxon>Eukaryota</taxon>
        <taxon>Viridiplantae</taxon>
        <taxon>Streptophyta</taxon>
        <taxon>Embryophyta</taxon>
        <taxon>Tracheophyta</taxon>
        <taxon>Spermatophyta</taxon>
        <taxon>Magnoliopsida</taxon>
        <taxon>eudicotyledons</taxon>
        <taxon>Gunneridae</taxon>
        <taxon>Pentapetalae</taxon>
        <taxon>asterids</taxon>
        <taxon>lamiids</taxon>
        <taxon>Gentianales</taxon>
        <taxon>Rubiaceae</taxon>
        <taxon>Ixoroideae</taxon>
        <taxon>Gardenieae complex</taxon>
        <taxon>Bertiereae - Coffeeae clade</taxon>
        <taxon>Coffeeae</taxon>
        <taxon>Coffea</taxon>
    </lineage>
</organism>
<dbReference type="InterPro" id="IPR055411">
    <property type="entry name" value="LRR_FXL15/At3g58940/PEG3-like"/>
</dbReference>
<keyword evidence="3" id="KW-1185">Reference proteome</keyword>
<dbReference type="InterPro" id="IPR006566">
    <property type="entry name" value="FBD"/>
</dbReference>
<dbReference type="AlphaFoldDB" id="A0A068VCC6"/>
<dbReference type="Gene3D" id="1.20.1280.50">
    <property type="match status" value="1"/>
</dbReference>
<dbReference type="PhylomeDB" id="A0A068VCC6"/>
<reference evidence="3" key="1">
    <citation type="journal article" date="2014" name="Science">
        <title>The coffee genome provides insight into the convergent evolution of caffeine biosynthesis.</title>
        <authorList>
            <person name="Denoeud F."/>
            <person name="Carretero-Paulet L."/>
            <person name="Dereeper A."/>
            <person name="Droc G."/>
            <person name="Guyot R."/>
            <person name="Pietrella M."/>
            <person name="Zheng C."/>
            <person name="Alberti A."/>
            <person name="Anthony F."/>
            <person name="Aprea G."/>
            <person name="Aury J.M."/>
            <person name="Bento P."/>
            <person name="Bernard M."/>
            <person name="Bocs S."/>
            <person name="Campa C."/>
            <person name="Cenci A."/>
            <person name="Combes M.C."/>
            <person name="Crouzillat D."/>
            <person name="Da Silva C."/>
            <person name="Daddiego L."/>
            <person name="De Bellis F."/>
            <person name="Dussert S."/>
            <person name="Garsmeur O."/>
            <person name="Gayraud T."/>
            <person name="Guignon V."/>
            <person name="Jahn K."/>
            <person name="Jamilloux V."/>
            <person name="Joet T."/>
            <person name="Labadie K."/>
            <person name="Lan T."/>
            <person name="Leclercq J."/>
            <person name="Lepelley M."/>
            <person name="Leroy T."/>
            <person name="Li L.T."/>
            <person name="Librado P."/>
            <person name="Lopez L."/>
            <person name="Munoz A."/>
            <person name="Noel B."/>
            <person name="Pallavicini A."/>
            <person name="Perrotta G."/>
            <person name="Poncet V."/>
            <person name="Pot D."/>
            <person name="Priyono X."/>
            <person name="Rigoreau M."/>
            <person name="Rouard M."/>
            <person name="Rozas J."/>
            <person name="Tranchant-Dubreuil C."/>
            <person name="VanBuren R."/>
            <person name="Zhang Q."/>
            <person name="Andrade A.C."/>
            <person name="Argout X."/>
            <person name="Bertrand B."/>
            <person name="de Kochko A."/>
            <person name="Graziosi G."/>
            <person name="Henry R.J."/>
            <person name="Jayarama X."/>
            <person name="Ming R."/>
            <person name="Nagai C."/>
            <person name="Rounsley S."/>
            <person name="Sankoff D."/>
            <person name="Giuliano G."/>
            <person name="Albert V.A."/>
            <person name="Wincker P."/>
            <person name="Lashermes P."/>
        </authorList>
    </citation>
    <scope>NUCLEOTIDE SEQUENCE [LARGE SCALE GENOMIC DNA]</scope>
    <source>
        <strain evidence="3">cv. DH200-94</strain>
    </source>
</reference>
<dbReference type="SMART" id="SM00579">
    <property type="entry name" value="FBD"/>
    <property type="match status" value="1"/>
</dbReference>
<dbReference type="Pfam" id="PF00646">
    <property type="entry name" value="F-box"/>
    <property type="match status" value="1"/>
</dbReference>
<dbReference type="SUPFAM" id="SSF81383">
    <property type="entry name" value="F-box domain"/>
    <property type="match status" value="1"/>
</dbReference>
<dbReference type="CDD" id="cd22160">
    <property type="entry name" value="F-box_AtFBL13-like"/>
    <property type="match status" value="1"/>
</dbReference>
<dbReference type="Pfam" id="PF08387">
    <property type="entry name" value="FBD"/>
    <property type="match status" value="1"/>
</dbReference>
<proteinExistence type="predicted"/>
<dbReference type="Proteomes" id="UP000295252">
    <property type="component" value="Chromosome XI"/>
</dbReference>
<evidence type="ECO:0000259" key="1">
    <source>
        <dbReference type="SMART" id="SM00579"/>
    </source>
</evidence>
<dbReference type="Gramene" id="CDP18207">
    <property type="protein sequence ID" value="CDP18207"/>
    <property type="gene ID" value="GSCOC_T00007116001"/>
</dbReference>
<dbReference type="FunCoup" id="A0A068VCC6">
    <property type="interactions" value="1085"/>
</dbReference>
<dbReference type="InterPro" id="IPR050232">
    <property type="entry name" value="FBL13/AtMIF1-like"/>
</dbReference>
<dbReference type="InterPro" id="IPR053781">
    <property type="entry name" value="F-box_AtFBL13-like"/>
</dbReference>
<dbReference type="InterPro" id="IPR032675">
    <property type="entry name" value="LRR_dom_sf"/>
</dbReference>
<dbReference type="PANTHER" id="PTHR31900:SF34">
    <property type="entry name" value="EMB|CAB62440.1-RELATED"/>
    <property type="match status" value="1"/>
</dbReference>
<sequence>MFLFGNIRDHKGLPARICSVILSFSLKEEKIPERFMENPSQKRLTLSSEMDAGASVDRISSLPDSVLCHILSFLPTTKYAVGTSILSKRWKFLWTGVPYLLFDDDRFHKSPERVRKFEQFVNKVLLLSTVQNILKFRLCGNEFIEPFYVNAWISTAIIRNVRVLKVQVFYYCRADVVIELPSCLFTCRTLEDLELWDNLDINTPNLVCLPRLKRLTLSDVQYRNDESVSKLISGCPILEFLDICRCSFDNVTVFVISSPSLKQLRFRGPDDFPENLHYKVAINTPALESLDYSNHIWQHIGVNFQNITSLVRAKIDVETFPGDDPPQSAFCNSLVELVQALHGVKILTLSQKTMNALSYATTCLSTRRFEGLTKLVVGAGCCEWTCLQDLVEAAVNLEVLDFTKVGNLDAFDMLKNWHREHTIESCWRDPIEVPRCLITSLKQISLEELEGCEDELAMIGYILKHGSVLNRMHLSSKVGGLSTKFQLTQKILLFPRRSPTCQIAFCRQAGPRSLFSKS</sequence>
<evidence type="ECO:0000313" key="2">
    <source>
        <dbReference type="EMBL" id="CDP18207.1"/>
    </source>
</evidence>
<dbReference type="Gene3D" id="3.80.10.10">
    <property type="entry name" value="Ribonuclease Inhibitor"/>
    <property type="match status" value="1"/>
</dbReference>
<dbReference type="Pfam" id="PF24758">
    <property type="entry name" value="LRR_At5g56370"/>
    <property type="match status" value="1"/>
</dbReference>
<dbReference type="STRING" id="49390.A0A068VCC6"/>
<protein>
    <recommendedName>
        <fullName evidence="1">FBD domain-containing protein</fullName>
    </recommendedName>
</protein>
<evidence type="ECO:0000313" key="3">
    <source>
        <dbReference type="Proteomes" id="UP000295252"/>
    </source>
</evidence>
<dbReference type="EMBL" id="HG739302">
    <property type="protein sequence ID" value="CDP18207.1"/>
    <property type="molecule type" value="Genomic_DNA"/>
</dbReference>
<dbReference type="OrthoDB" id="612216at2759"/>
<accession>A0A068VCC6</accession>